<dbReference type="OrthoDB" id="2538319at2759"/>
<sequence>MATVAHYIYSHYDPPKRDNSPVQSPEETSDNESDPWQTESAFGVENRLARAPQFVKAVVSYDEINDMIGSPSVAQQRLNKEEGEKATDVAGWYRSLTGGSNTPAPGSGTSTTLSSRAETPLDVPPPSSTLPVTSKPKPTVNKNDWFICKVLESEPISAPATPPTLADLLSREPPASNKQDALQPPVFLAIGPSNRGFTMLERSGWSEGEALGPHVTRKGRMAAEGSNDRGRVKREQGQLVVREEHQEVHYGSYDDVSEVRKVEVVDLTMSDDEDSDEEDTDMVPQPSDTPTEPLFSHDGKALITPLPTILKSDRLGIGLKAKTIGPYRMSKKRVTHNQAALAAHLRTTEETKLLKKVMGRGTRAFSKAAKAESEQRRQMLASLNEP</sequence>
<dbReference type="Proteomes" id="UP000813824">
    <property type="component" value="Unassembled WGS sequence"/>
</dbReference>
<feature type="compositionally biased region" description="Polar residues" evidence="1">
    <location>
        <begin position="97"/>
        <end position="117"/>
    </location>
</feature>
<keyword evidence="4" id="KW-1185">Reference proteome</keyword>
<dbReference type="EMBL" id="JAEVFJ010000005">
    <property type="protein sequence ID" value="KAH8104694.1"/>
    <property type="molecule type" value="Genomic_DNA"/>
</dbReference>
<feature type="region of interest" description="Disordered" evidence="1">
    <location>
        <begin position="93"/>
        <end position="136"/>
    </location>
</feature>
<feature type="region of interest" description="Disordered" evidence="1">
    <location>
        <begin position="208"/>
        <end position="253"/>
    </location>
</feature>
<feature type="compositionally biased region" description="Basic and acidic residues" evidence="1">
    <location>
        <begin position="226"/>
        <end position="248"/>
    </location>
</feature>
<dbReference type="AlphaFoldDB" id="A0A8K0UWW2"/>
<evidence type="ECO:0000256" key="1">
    <source>
        <dbReference type="SAM" id="MobiDB-lite"/>
    </source>
</evidence>
<evidence type="ECO:0000259" key="2">
    <source>
        <dbReference type="PROSITE" id="PS50174"/>
    </source>
</evidence>
<feature type="domain" description="G-patch" evidence="2">
    <location>
        <begin position="192"/>
        <end position="219"/>
    </location>
</feature>
<gene>
    <name evidence="3" type="ORF">BXZ70DRAFT_1005204</name>
</gene>
<protein>
    <recommendedName>
        <fullName evidence="2">G-patch domain-containing protein</fullName>
    </recommendedName>
</protein>
<proteinExistence type="predicted"/>
<accession>A0A8K0UWW2</accession>
<dbReference type="PROSITE" id="PS50174">
    <property type="entry name" value="G_PATCH"/>
    <property type="match status" value="1"/>
</dbReference>
<name>A0A8K0UWW2_9AGAR</name>
<feature type="compositionally biased region" description="Acidic residues" evidence="1">
    <location>
        <begin position="269"/>
        <end position="281"/>
    </location>
</feature>
<dbReference type="PANTHER" id="PTHR20923:SF1">
    <property type="entry name" value="G PATCH DOMAIN AND ANKYRIN REPEAT-CONTAINING PROTEIN 1"/>
    <property type="match status" value="1"/>
</dbReference>
<reference evidence="3" key="1">
    <citation type="journal article" date="2021" name="New Phytol.">
        <title>Evolutionary innovations through gain and loss of genes in the ectomycorrhizal Boletales.</title>
        <authorList>
            <person name="Wu G."/>
            <person name="Miyauchi S."/>
            <person name="Morin E."/>
            <person name="Kuo A."/>
            <person name="Drula E."/>
            <person name="Varga T."/>
            <person name="Kohler A."/>
            <person name="Feng B."/>
            <person name="Cao Y."/>
            <person name="Lipzen A."/>
            <person name="Daum C."/>
            <person name="Hundley H."/>
            <person name="Pangilinan J."/>
            <person name="Johnson J."/>
            <person name="Barry K."/>
            <person name="LaButti K."/>
            <person name="Ng V."/>
            <person name="Ahrendt S."/>
            <person name="Min B."/>
            <person name="Choi I.G."/>
            <person name="Park H."/>
            <person name="Plett J.M."/>
            <person name="Magnuson J."/>
            <person name="Spatafora J.W."/>
            <person name="Nagy L.G."/>
            <person name="Henrissat B."/>
            <person name="Grigoriev I.V."/>
            <person name="Yang Z.L."/>
            <person name="Xu J."/>
            <person name="Martin F.M."/>
        </authorList>
    </citation>
    <scope>NUCLEOTIDE SEQUENCE</scope>
    <source>
        <strain evidence="3">KKN 215</strain>
    </source>
</reference>
<evidence type="ECO:0000313" key="3">
    <source>
        <dbReference type="EMBL" id="KAH8104694.1"/>
    </source>
</evidence>
<dbReference type="GO" id="GO:0003676">
    <property type="term" value="F:nucleic acid binding"/>
    <property type="evidence" value="ECO:0007669"/>
    <property type="project" value="InterPro"/>
</dbReference>
<dbReference type="InterPro" id="IPR039146">
    <property type="entry name" value="GPANK1"/>
</dbReference>
<feature type="region of interest" description="Disordered" evidence="1">
    <location>
        <begin position="269"/>
        <end position="299"/>
    </location>
</feature>
<dbReference type="InterPro" id="IPR000467">
    <property type="entry name" value="G_patch_dom"/>
</dbReference>
<evidence type="ECO:0000313" key="4">
    <source>
        <dbReference type="Proteomes" id="UP000813824"/>
    </source>
</evidence>
<feature type="region of interest" description="Disordered" evidence="1">
    <location>
        <begin position="365"/>
        <end position="386"/>
    </location>
</feature>
<organism evidence="3 4">
    <name type="scientific">Cristinia sonorae</name>
    <dbReference type="NCBI Taxonomy" id="1940300"/>
    <lineage>
        <taxon>Eukaryota</taxon>
        <taxon>Fungi</taxon>
        <taxon>Dikarya</taxon>
        <taxon>Basidiomycota</taxon>
        <taxon>Agaricomycotina</taxon>
        <taxon>Agaricomycetes</taxon>
        <taxon>Agaricomycetidae</taxon>
        <taxon>Agaricales</taxon>
        <taxon>Pleurotineae</taxon>
        <taxon>Stephanosporaceae</taxon>
        <taxon>Cristinia</taxon>
    </lineage>
</organism>
<feature type="region of interest" description="Disordered" evidence="1">
    <location>
        <begin position="156"/>
        <end position="184"/>
    </location>
</feature>
<dbReference type="PANTHER" id="PTHR20923">
    <property type="entry name" value="BAT4 PROTEIN-RELATED"/>
    <property type="match status" value="1"/>
</dbReference>
<comment type="caution">
    <text evidence="3">The sequence shown here is derived from an EMBL/GenBank/DDBJ whole genome shotgun (WGS) entry which is preliminary data.</text>
</comment>
<feature type="region of interest" description="Disordered" evidence="1">
    <location>
        <begin position="1"/>
        <end position="47"/>
    </location>
</feature>